<dbReference type="Gene3D" id="1.10.10.10">
    <property type="entry name" value="Winged helix-like DNA-binding domain superfamily/Winged helix DNA-binding domain"/>
    <property type="match status" value="1"/>
</dbReference>
<keyword evidence="2" id="KW-0238">DNA-binding</keyword>
<accession>A0AAJ0UKB9</accession>
<dbReference type="EMBL" id="NHSF01000070">
    <property type="protein sequence ID" value="MBK5931837.1"/>
    <property type="molecule type" value="Genomic_DNA"/>
</dbReference>
<dbReference type="PANTHER" id="PTHR44688:SF16">
    <property type="entry name" value="DNA-BINDING TRANSCRIPTIONAL ACTIVATOR DEVR_DOSR"/>
    <property type="match status" value="1"/>
</dbReference>
<dbReference type="GO" id="GO:0003677">
    <property type="term" value="F:DNA binding"/>
    <property type="evidence" value="ECO:0007669"/>
    <property type="project" value="UniProtKB-KW"/>
</dbReference>
<dbReference type="Pfam" id="PF00196">
    <property type="entry name" value="GerE"/>
    <property type="match status" value="1"/>
</dbReference>
<dbReference type="AlphaFoldDB" id="A0AAJ0UKB9"/>
<proteinExistence type="predicted"/>
<feature type="domain" description="HTH luxR-type" evidence="4">
    <location>
        <begin position="21"/>
        <end position="86"/>
    </location>
</feature>
<gene>
    <name evidence="5" type="ORF">CCR82_15205</name>
</gene>
<dbReference type="SUPFAM" id="SSF46894">
    <property type="entry name" value="C-terminal effector domain of the bipartite response regulators"/>
    <property type="match status" value="1"/>
</dbReference>
<dbReference type="InterPro" id="IPR036388">
    <property type="entry name" value="WH-like_DNA-bd_sf"/>
</dbReference>
<dbReference type="GO" id="GO:0006355">
    <property type="term" value="P:regulation of DNA-templated transcription"/>
    <property type="evidence" value="ECO:0007669"/>
    <property type="project" value="InterPro"/>
</dbReference>
<evidence type="ECO:0000259" key="4">
    <source>
        <dbReference type="PROSITE" id="PS50043"/>
    </source>
</evidence>
<dbReference type="Proteomes" id="UP001296967">
    <property type="component" value="Unassembled WGS sequence"/>
</dbReference>
<protein>
    <recommendedName>
        <fullName evidence="4">HTH luxR-type domain-containing protein</fullName>
    </recommendedName>
</protein>
<dbReference type="RefSeq" id="WP_201246667.1">
    <property type="nucleotide sequence ID" value="NZ_NHSF01000070.1"/>
</dbReference>
<dbReference type="InterPro" id="IPR000792">
    <property type="entry name" value="Tscrpt_reg_LuxR_C"/>
</dbReference>
<organism evidence="5 6">
    <name type="scientific">Halochromatium salexigens</name>
    <name type="common">Chromatium salexigens</name>
    <dbReference type="NCBI Taxonomy" id="49447"/>
    <lineage>
        <taxon>Bacteria</taxon>
        <taxon>Pseudomonadati</taxon>
        <taxon>Pseudomonadota</taxon>
        <taxon>Gammaproteobacteria</taxon>
        <taxon>Chromatiales</taxon>
        <taxon>Chromatiaceae</taxon>
        <taxon>Halochromatium</taxon>
    </lineage>
</organism>
<evidence type="ECO:0000256" key="1">
    <source>
        <dbReference type="ARBA" id="ARBA00023015"/>
    </source>
</evidence>
<dbReference type="InterPro" id="IPR016032">
    <property type="entry name" value="Sig_transdc_resp-reg_C-effctor"/>
</dbReference>
<dbReference type="SMART" id="SM00421">
    <property type="entry name" value="HTH_LUXR"/>
    <property type="match status" value="1"/>
</dbReference>
<evidence type="ECO:0000313" key="5">
    <source>
        <dbReference type="EMBL" id="MBK5931837.1"/>
    </source>
</evidence>
<dbReference type="PANTHER" id="PTHR44688">
    <property type="entry name" value="DNA-BINDING TRANSCRIPTIONAL ACTIVATOR DEVR_DOSR"/>
    <property type="match status" value="1"/>
</dbReference>
<reference evidence="5" key="2">
    <citation type="journal article" date="2020" name="Microorganisms">
        <title>Osmotic Adaptation and Compatible Solute Biosynthesis of Phototrophic Bacteria as Revealed from Genome Analyses.</title>
        <authorList>
            <person name="Imhoff J.F."/>
            <person name="Rahn T."/>
            <person name="Kunzel S."/>
            <person name="Keller A."/>
            <person name="Neulinger S.C."/>
        </authorList>
    </citation>
    <scope>NUCLEOTIDE SEQUENCE</scope>
    <source>
        <strain evidence="5">DSM 4395</strain>
    </source>
</reference>
<dbReference type="CDD" id="cd06170">
    <property type="entry name" value="LuxR_C_like"/>
    <property type="match status" value="1"/>
</dbReference>
<evidence type="ECO:0000313" key="6">
    <source>
        <dbReference type="Proteomes" id="UP001296967"/>
    </source>
</evidence>
<evidence type="ECO:0000256" key="3">
    <source>
        <dbReference type="ARBA" id="ARBA00023163"/>
    </source>
</evidence>
<sequence length="106" mass="12618">MRLPHHELAGLLERKLVLPGSTEDRSVLPPRLRDVLNGLLAGESEKQIAARLELSPHTVNRHVQRIYKRYGVRYRSHLIQRVLRQRWYHEPYPTKTPPRRQQATWK</sequence>
<reference evidence="5" key="1">
    <citation type="submission" date="2017-05" db="EMBL/GenBank/DDBJ databases">
        <authorList>
            <person name="Imhoff J.F."/>
            <person name="Rahn T."/>
            <person name="Kuenzel S."/>
            <person name="Neulinger S.C."/>
        </authorList>
    </citation>
    <scope>NUCLEOTIDE SEQUENCE</scope>
    <source>
        <strain evidence="5">DSM 4395</strain>
    </source>
</reference>
<dbReference type="PRINTS" id="PR00038">
    <property type="entry name" value="HTHLUXR"/>
</dbReference>
<evidence type="ECO:0000256" key="2">
    <source>
        <dbReference type="ARBA" id="ARBA00023125"/>
    </source>
</evidence>
<name>A0AAJ0UKB9_HALSE</name>
<keyword evidence="6" id="KW-1185">Reference proteome</keyword>
<keyword evidence="3" id="KW-0804">Transcription</keyword>
<keyword evidence="1" id="KW-0805">Transcription regulation</keyword>
<dbReference type="PROSITE" id="PS50043">
    <property type="entry name" value="HTH_LUXR_2"/>
    <property type="match status" value="1"/>
</dbReference>
<comment type="caution">
    <text evidence="5">The sequence shown here is derived from an EMBL/GenBank/DDBJ whole genome shotgun (WGS) entry which is preliminary data.</text>
</comment>